<evidence type="ECO:0000313" key="1">
    <source>
        <dbReference type="EMBL" id="UOE27773.1"/>
    </source>
</evidence>
<name>A0ABY4AX45_9MICO</name>
<organism evidence="1 2">
    <name type="scientific">Agromyces soli</name>
    <dbReference type="NCBI Taxonomy" id="659012"/>
    <lineage>
        <taxon>Bacteria</taxon>
        <taxon>Bacillati</taxon>
        <taxon>Actinomycetota</taxon>
        <taxon>Actinomycetes</taxon>
        <taxon>Micrococcales</taxon>
        <taxon>Microbacteriaceae</taxon>
        <taxon>Agromyces</taxon>
    </lineage>
</organism>
<proteinExistence type="predicted"/>
<reference evidence="1 2" key="1">
    <citation type="submission" date="2022-03" db="EMBL/GenBank/DDBJ databases">
        <title>Agromyces sp. isolated from the gut of P. brevitarsis seulensis larvae.</title>
        <authorList>
            <person name="Won M."/>
            <person name="Kwon S.-W."/>
        </authorList>
    </citation>
    <scope>NUCLEOTIDE SEQUENCE [LARGE SCALE GENOMIC DNA]</scope>
    <source>
        <strain evidence="1 2">KACC 16215</strain>
    </source>
</reference>
<dbReference type="Proteomes" id="UP000831304">
    <property type="component" value="Chromosome"/>
</dbReference>
<sequence length="85" mass="10083">MTIEAPQPIGARRAMLPPIGLWWPMLEPTLQREILEHPSAPLRRVVVRRIYELCELERFPMRDYVRLSENERAYLAGWTHTAAWE</sequence>
<keyword evidence="2" id="KW-1185">Reference proteome</keyword>
<gene>
    <name evidence="1" type="ORF">MTP13_08350</name>
</gene>
<evidence type="ECO:0000313" key="2">
    <source>
        <dbReference type="Proteomes" id="UP000831304"/>
    </source>
</evidence>
<dbReference type="RefSeq" id="WP_243570593.1">
    <property type="nucleotide sequence ID" value="NZ_BAAARD010000001.1"/>
</dbReference>
<protein>
    <submittedName>
        <fullName evidence="1">Uncharacterized protein</fullName>
    </submittedName>
</protein>
<accession>A0ABY4AX45</accession>
<dbReference type="EMBL" id="CP094533">
    <property type="protein sequence ID" value="UOE27773.1"/>
    <property type="molecule type" value="Genomic_DNA"/>
</dbReference>